<protein>
    <submittedName>
        <fullName evidence="1">Uncharacterized protein</fullName>
    </submittedName>
</protein>
<organism evidence="1 2">
    <name type="scientific">Stephania yunnanensis</name>
    <dbReference type="NCBI Taxonomy" id="152371"/>
    <lineage>
        <taxon>Eukaryota</taxon>
        <taxon>Viridiplantae</taxon>
        <taxon>Streptophyta</taxon>
        <taxon>Embryophyta</taxon>
        <taxon>Tracheophyta</taxon>
        <taxon>Spermatophyta</taxon>
        <taxon>Magnoliopsida</taxon>
        <taxon>Ranunculales</taxon>
        <taxon>Menispermaceae</taxon>
        <taxon>Menispermoideae</taxon>
        <taxon>Cissampelideae</taxon>
        <taxon>Stephania</taxon>
    </lineage>
</organism>
<sequence length="97" mass="10979">MKGLESHHSLQLWSFSTLNFFQELKTSINLYSFYKSKKNTSLSKLLNTLSCSIFLSLHSLCVPIPLMTKPCLNRHFHHAGLTTATASSSSVELCHHR</sequence>
<reference evidence="1 2" key="1">
    <citation type="submission" date="2024-01" db="EMBL/GenBank/DDBJ databases">
        <title>Genome assemblies of Stephania.</title>
        <authorList>
            <person name="Yang L."/>
        </authorList>
    </citation>
    <scope>NUCLEOTIDE SEQUENCE [LARGE SCALE GENOMIC DNA]</scope>
    <source>
        <strain evidence="1">YNDBR</strain>
        <tissue evidence="1">Leaf</tissue>
    </source>
</reference>
<accession>A0AAP0J7H1</accession>
<evidence type="ECO:0000313" key="1">
    <source>
        <dbReference type="EMBL" id="KAK9128854.1"/>
    </source>
</evidence>
<evidence type="ECO:0000313" key="2">
    <source>
        <dbReference type="Proteomes" id="UP001420932"/>
    </source>
</evidence>
<keyword evidence="2" id="KW-1185">Reference proteome</keyword>
<name>A0AAP0J7H1_9MAGN</name>
<gene>
    <name evidence="1" type="ORF">Syun_017651</name>
</gene>
<dbReference type="AlphaFoldDB" id="A0AAP0J7H1"/>
<dbReference type="Proteomes" id="UP001420932">
    <property type="component" value="Unassembled WGS sequence"/>
</dbReference>
<comment type="caution">
    <text evidence="1">The sequence shown here is derived from an EMBL/GenBank/DDBJ whole genome shotgun (WGS) entry which is preliminary data.</text>
</comment>
<proteinExistence type="predicted"/>
<dbReference type="EMBL" id="JBBNAF010000007">
    <property type="protein sequence ID" value="KAK9128854.1"/>
    <property type="molecule type" value="Genomic_DNA"/>
</dbReference>